<dbReference type="PANTHER" id="PTHR30069:SF29">
    <property type="entry name" value="HEMOGLOBIN AND HEMOGLOBIN-HAPTOGLOBIN-BINDING PROTEIN 1-RELATED"/>
    <property type="match status" value="1"/>
</dbReference>
<dbReference type="SUPFAM" id="SSF49464">
    <property type="entry name" value="Carboxypeptidase regulatory domain-like"/>
    <property type="match status" value="1"/>
</dbReference>
<dbReference type="Gene3D" id="2.60.40.1120">
    <property type="entry name" value="Carboxypeptidase-like, regulatory domain"/>
    <property type="match status" value="1"/>
</dbReference>
<dbReference type="GO" id="GO:0044718">
    <property type="term" value="P:siderophore transmembrane transport"/>
    <property type="evidence" value="ECO:0007669"/>
    <property type="project" value="TreeGrafter"/>
</dbReference>
<dbReference type="NCBIfam" id="TIGR04057">
    <property type="entry name" value="SusC_RagA_signa"/>
    <property type="match status" value="1"/>
</dbReference>
<evidence type="ECO:0000256" key="1">
    <source>
        <dbReference type="ARBA" id="ARBA00022729"/>
    </source>
</evidence>
<dbReference type="Gene3D" id="2.170.130.10">
    <property type="entry name" value="TonB-dependent receptor, plug domain"/>
    <property type="match status" value="1"/>
</dbReference>
<comment type="similarity">
    <text evidence="2">Belongs to the TonB-dependent receptor family.</text>
</comment>
<keyword evidence="6" id="KW-1185">Reference proteome</keyword>
<evidence type="ECO:0000256" key="3">
    <source>
        <dbReference type="SAM" id="SignalP"/>
    </source>
</evidence>
<dbReference type="Pfam" id="PF13715">
    <property type="entry name" value="CarbopepD_reg_2"/>
    <property type="match status" value="1"/>
</dbReference>
<dbReference type="EMBL" id="VLLG01000002">
    <property type="protein sequence ID" value="TWI90985.1"/>
    <property type="molecule type" value="Genomic_DNA"/>
</dbReference>
<feature type="domain" description="TonB-dependent receptor plug" evidence="4">
    <location>
        <begin position="223"/>
        <end position="320"/>
    </location>
</feature>
<dbReference type="Pfam" id="PF07715">
    <property type="entry name" value="Plug"/>
    <property type="match status" value="1"/>
</dbReference>
<dbReference type="Proteomes" id="UP000316778">
    <property type="component" value="Unassembled WGS sequence"/>
</dbReference>
<feature type="signal peptide" evidence="3">
    <location>
        <begin position="1"/>
        <end position="38"/>
    </location>
</feature>
<gene>
    <name evidence="5" type="ORF">LX66_0346</name>
</gene>
<dbReference type="InterPro" id="IPR039426">
    <property type="entry name" value="TonB-dep_rcpt-like"/>
</dbReference>
<dbReference type="InterPro" id="IPR023996">
    <property type="entry name" value="TonB-dep_OMP_SusC/RagA"/>
</dbReference>
<keyword evidence="2" id="KW-0812">Transmembrane</keyword>
<sequence>MQNFTPDLCRKQRHACRPLWLCMQLLLVLFTVALPALNNTCSAQGLTMKKQRATLEEVFSEIRKQTGYNVLCDGTIVQTPVSNLQFSNTPLAAVLDQCFAGLPLSYTISKQTVVVKKTAAPVPAPATAPVVVTGTVTDRNGQPLPGVTIKVKDAAAGTTTDAAGKYSIRLAAGKGTLVFNYIGFAPQEIAVSAAGTVNVTLLEQSADLDAVVVVGYGTQKRGNVTGSIATVTSKDITKAPVASTANTLAGRLPGLISLQSSGRPGADAARLSIRGFGDALVIVDGIESDFRFLDPNQIESISILKDAAAAIYGARAGNGVILVTTKRGTAGKPVFTVNTSRTWQGITVMPTPVNAGQYAELAREKHLNEGKPEATAPFTEEQVQKYYAGTDPLFPDTDWYDELIRSWAPQQQHNIAIRGGSDAIKYYGFLGYLDQETVFKNNGGHYKRYNFQSNIDAKILDNLSLELTMASIIEDRNFPQVSLESGESSAWGYFWNTLPVYPARLPDPSKIPFADGNGTGGAHVVSNSELSGYNNTDGLSLRGSLALNYRFKFIDGLSARAFLNYAGDYVSNRVFVKPVTLYTYDPASQVYTVAGAYGSKASLSTRDDKSRVLTVQYSLKYDKTFAQDHHITALALYEAIDYSGDWISAARKDYLTPAIDQLYAGSTVGASNNGSATEMGRMSYVGRLNYAYRDKYLLEGILRADASARFPANSRWGYFPGVSLGWRATEEPFLKGVGFMDNLKLRASYGAAGNDGIGNFQYLSGYQLSQWPYILGQGPQQGLASKGLPNPYMTWEKISTYNAGLEFSLFRSRLYGELDVFYRQRAGILANRATTVPSSFGATLPPENLNSLNDRGFELSLGTTGRSGDLSWDLSGNVSWSRAKWDHYEEPDYTDPDQARINGRSGKWVDRQFGYLADGIFTSQEEINKLPFDQDQKGNTTLRPGDLRLRDVNGDQVIDWKDQVEIGQGTTPHWMMGLSADLRYRDFDFSALFQGAMGHYTYITFVQGKTYPTYVYENRWTPEHNDPNALVPRIGGAGTNNYYTDARYKRAGYMRLKMASLGYSLPKTLLDRIKVSRIRLYIAATNILTFNKLRQYDIDPEAPTSESGRYYPQQKTVSVGANISF</sequence>
<organism evidence="5 6">
    <name type="scientific">Chitinophaga japonensis</name>
    <name type="common">Flexibacter japonensis</name>
    <dbReference type="NCBI Taxonomy" id="104662"/>
    <lineage>
        <taxon>Bacteria</taxon>
        <taxon>Pseudomonadati</taxon>
        <taxon>Bacteroidota</taxon>
        <taxon>Chitinophagia</taxon>
        <taxon>Chitinophagales</taxon>
        <taxon>Chitinophagaceae</taxon>
        <taxon>Chitinophaga</taxon>
    </lineage>
</organism>
<keyword evidence="2" id="KW-0998">Cell outer membrane</keyword>
<dbReference type="InterPro" id="IPR037066">
    <property type="entry name" value="Plug_dom_sf"/>
</dbReference>
<evidence type="ECO:0000256" key="2">
    <source>
        <dbReference type="PROSITE-ProRule" id="PRU01360"/>
    </source>
</evidence>
<dbReference type="NCBIfam" id="TIGR04056">
    <property type="entry name" value="OMP_RagA_SusC"/>
    <property type="match status" value="1"/>
</dbReference>
<dbReference type="PROSITE" id="PS52016">
    <property type="entry name" value="TONB_DEPENDENT_REC_3"/>
    <property type="match status" value="1"/>
</dbReference>
<keyword evidence="2" id="KW-0813">Transport</keyword>
<evidence type="ECO:0000313" key="6">
    <source>
        <dbReference type="Proteomes" id="UP000316778"/>
    </source>
</evidence>
<dbReference type="InterPro" id="IPR008969">
    <property type="entry name" value="CarboxyPept-like_regulatory"/>
</dbReference>
<dbReference type="InterPro" id="IPR012910">
    <property type="entry name" value="Plug_dom"/>
</dbReference>
<dbReference type="GO" id="GO:0009279">
    <property type="term" value="C:cell outer membrane"/>
    <property type="evidence" value="ECO:0007669"/>
    <property type="project" value="UniProtKB-SubCell"/>
</dbReference>
<dbReference type="FunFam" id="2.170.130.10:FF:000003">
    <property type="entry name" value="SusC/RagA family TonB-linked outer membrane protein"/>
    <property type="match status" value="1"/>
</dbReference>
<keyword evidence="2" id="KW-0472">Membrane</keyword>
<comment type="caution">
    <text evidence="5">The sequence shown here is derived from an EMBL/GenBank/DDBJ whole genome shotgun (WGS) entry which is preliminary data.</text>
</comment>
<dbReference type="InterPro" id="IPR023997">
    <property type="entry name" value="TonB-dep_OMP_SusC/RagA_CS"/>
</dbReference>
<dbReference type="SUPFAM" id="SSF56935">
    <property type="entry name" value="Porins"/>
    <property type="match status" value="1"/>
</dbReference>
<dbReference type="RefSeq" id="WP_145710161.1">
    <property type="nucleotide sequence ID" value="NZ_BAAAFY010000001.1"/>
</dbReference>
<proteinExistence type="inferred from homology"/>
<comment type="subcellular location">
    <subcellularLocation>
        <location evidence="2">Cell outer membrane</location>
        <topology evidence="2">Multi-pass membrane protein</topology>
    </subcellularLocation>
</comment>
<feature type="chain" id="PRO_5022133521" evidence="3">
    <location>
        <begin position="39"/>
        <end position="1125"/>
    </location>
</feature>
<dbReference type="OrthoDB" id="9768177at2"/>
<protein>
    <submittedName>
        <fullName evidence="5">TonB-linked SusC/RagA family outer membrane protein</fullName>
    </submittedName>
</protein>
<evidence type="ECO:0000259" key="4">
    <source>
        <dbReference type="Pfam" id="PF07715"/>
    </source>
</evidence>
<dbReference type="AlphaFoldDB" id="A0A562TBV2"/>
<keyword evidence="1 3" id="KW-0732">Signal</keyword>
<keyword evidence="2" id="KW-1134">Transmembrane beta strand</keyword>
<name>A0A562TBV2_CHIJA</name>
<accession>A0A562TBV2</accession>
<reference evidence="5 6" key="1">
    <citation type="journal article" date="2013" name="Stand. Genomic Sci.">
        <title>Genomic Encyclopedia of Type Strains, Phase I: The one thousand microbial genomes (KMG-I) project.</title>
        <authorList>
            <person name="Kyrpides N.C."/>
            <person name="Woyke T."/>
            <person name="Eisen J.A."/>
            <person name="Garrity G."/>
            <person name="Lilburn T.G."/>
            <person name="Beck B.J."/>
            <person name="Whitman W.B."/>
            <person name="Hugenholtz P."/>
            <person name="Klenk H.P."/>
        </authorList>
    </citation>
    <scope>NUCLEOTIDE SEQUENCE [LARGE SCALE GENOMIC DNA]</scope>
    <source>
        <strain evidence="5 6">DSM 13484</strain>
    </source>
</reference>
<dbReference type="GO" id="GO:0015344">
    <property type="term" value="F:siderophore uptake transmembrane transporter activity"/>
    <property type="evidence" value="ECO:0007669"/>
    <property type="project" value="TreeGrafter"/>
</dbReference>
<dbReference type="PANTHER" id="PTHR30069">
    <property type="entry name" value="TONB-DEPENDENT OUTER MEMBRANE RECEPTOR"/>
    <property type="match status" value="1"/>
</dbReference>
<evidence type="ECO:0000313" key="5">
    <source>
        <dbReference type="EMBL" id="TWI90985.1"/>
    </source>
</evidence>